<feature type="compositionally biased region" description="Low complexity" evidence="1">
    <location>
        <begin position="1"/>
        <end position="19"/>
    </location>
</feature>
<dbReference type="Proteomes" id="UP000095751">
    <property type="component" value="Unassembled WGS sequence"/>
</dbReference>
<organism evidence="3 4">
    <name type="scientific">Fragilariopsis cylindrus CCMP1102</name>
    <dbReference type="NCBI Taxonomy" id="635003"/>
    <lineage>
        <taxon>Eukaryota</taxon>
        <taxon>Sar</taxon>
        <taxon>Stramenopiles</taxon>
        <taxon>Ochrophyta</taxon>
        <taxon>Bacillariophyta</taxon>
        <taxon>Bacillariophyceae</taxon>
        <taxon>Bacillariophycidae</taxon>
        <taxon>Bacillariales</taxon>
        <taxon>Bacillariaceae</taxon>
        <taxon>Fragilariopsis</taxon>
    </lineage>
</organism>
<feature type="domain" description="Helicase-associated" evidence="2">
    <location>
        <begin position="35"/>
        <end position="94"/>
    </location>
</feature>
<feature type="region of interest" description="Disordered" evidence="1">
    <location>
        <begin position="1"/>
        <end position="28"/>
    </location>
</feature>
<name>A0A1E7FEN5_9STRA</name>
<dbReference type="KEGG" id="fcy:FRACYDRAFT_185660"/>
<evidence type="ECO:0000259" key="2">
    <source>
        <dbReference type="Pfam" id="PF03457"/>
    </source>
</evidence>
<dbReference type="PANTHER" id="PTHR33418">
    <property type="entry name" value="HELICASE-ASSOCIATED"/>
    <property type="match status" value="1"/>
</dbReference>
<dbReference type="InterPro" id="IPR005114">
    <property type="entry name" value="Helicase_assoc"/>
</dbReference>
<dbReference type="InParanoid" id="A0A1E7FEN5"/>
<evidence type="ECO:0000313" key="3">
    <source>
        <dbReference type="EMBL" id="OEU16253.1"/>
    </source>
</evidence>
<dbReference type="Pfam" id="PF03457">
    <property type="entry name" value="HA"/>
    <property type="match status" value="3"/>
</dbReference>
<feature type="domain" description="Helicase-associated" evidence="2">
    <location>
        <begin position="106"/>
        <end position="165"/>
    </location>
</feature>
<dbReference type="Gene3D" id="6.10.140.530">
    <property type="match status" value="3"/>
</dbReference>
<gene>
    <name evidence="3" type="ORF">FRACYDRAFT_185660</name>
</gene>
<dbReference type="AlphaFoldDB" id="A0A1E7FEN5"/>
<dbReference type="PANTHER" id="PTHR33418:SF1">
    <property type="entry name" value="HELICASE-ASSOCIATED DOMAIN-CONTAINING PROTEIN"/>
    <property type="match status" value="1"/>
</dbReference>
<evidence type="ECO:0000256" key="1">
    <source>
        <dbReference type="SAM" id="MobiDB-lite"/>
    </source>
</evidence>
<keyword evidence="4" id="KW-1185">Reference proteome</keyword>
<evidence type="ECO:0000313" key="4">
    <source>
        <dbReference type="Proteomes" id="UP000095751"/>
    </source>
</evidence>
<reference evidence="3 4" key="1">
    <citation type="submission" date="2016-09" db="EMBL/GenBank/DDBJ databases">
        <title>Extensive genetic diversity and differential bi-allelic expression allows diatom success in the polar Southern Ocean.</title>
        <authorList>
            <consortium name="DOE Joint Genome Institute"/>
            <person name="Mock T."/>
            <person name="Otillar R.P."/>
            <person name="Strauss J."/>
            <person name="Dupont C."/>
            <person name="Frickenhaus S."/>
            <person name="Maumus F."/>
            <person name="Mcmullan M."/>
            <person name="Sanges R."/>
            <person name="Schmutz J."/>
            <person name="Toseland A."/>
            <person name="Valas R."/>
            <person name="Veluchamy A."/>
            <person name="Ward B.J."/>
            <person name="Allen A."/>
            <person name="Barry K."/>
            <person name="Falciatore A."/>
            <person name="Ferrante M."/>
            <person name="Fortunato A.E."/>
            <person name="Gloeckner G."/>
            <person name="Gruber A."/>
            <person name="Hipkin R."/>
            <person name="Janech M."/>
            <person name="Kroth P."/>
            <person name="Leese F."/>
            <person name="Lindquist E."/>
            <person name="Lyon B.R."/>
            <person name="Martin J."/>
            <person name="Mayer C."/>
            <person name="Parker M."/>
            <person name="Quesneville H."/>
            <person name="Raymond J."/>
            <person name="Uhlig C."/>
            <person name="Valentin K.U."/>
            <person name="Worden A.Z."/>
            <person name="Armbrust E.V."/>
            <person name="Bowler C."/>
            <person name="Green B."/>
            <person name="Moulton V."/>
            <person name="Van Oosterhout C."/>
            <person name="Grigoriev I."/>
        </authorList>
    </citation>
    <scope>NUCLEOTIDE SEQUENCE [LARGE SCALE GENOMIC DNA]</scope>
    <source>
        <strain evidence="3 4">CCMP1102</strain>
    </source>
</reference>
<protein>
    <recommendedName>
        <fullName evidence="2">Helicase-associated domain-containing protein</fullName>
    </recommendedName>
</protein>
<dbReference type="EMBL" id="KV784358">
    <property type="protein sequence ID" value="OEU16253.1"/>
    <property type="molecule type" value="Genomic_DNA"/>
</dbReference>
<sequence>MDPYSSQQYPSPQQQQQKQQQKKKKKVQVPLTCRDQNWMNVFKRLVAYQKEHHTTRVPRTYNKDSRLGRWVFQQREEKKNMTVDKRLLLDSIDFDWDVPTRAPTMPWTVMYQQLAEYYRKNNTTMLTKKNGSDNRLFSWCSGQRERYRKKNMPDDQVKLLNDLHFDFEHSLNNTWMEKYKLMMKYKEDNGTTRAPKSHPELGQWVANQRQRKPNLKKERIELLDKIDFDWTKGHTPDTVWNGFVKAKDEASV</sequence>
<proteinExistence type="predicted"/>
<accession>A0A1E7FEN5</accession>
<feature type="domain" description="Helicase-associated" evidence="2">
    <location>
        <begin position="173"/>
        <end position="228"/>
    </location>
</feature>